<dbReference type="SUPFAM" id="SSF143120">
    <property type="entry name" value="YefM-like"/>
    <property type="match status" value="1"/>
</dbReference>
<protein>
    <recommendedName>
        <fullName evidence="2">Antitoxin</fullName>
    </recommendedName>
</protein>
<evidence type="ECO:0000256" key="1">
    <source>
        <dbReference type="ARBA" id="ARBA00009981"/>
    </source>
</evidence>
<dbReference type="AlphaFoldDB" id="Q7NGN7"/>
<dbReference type="FunCoup" id="Q7NGN7">
    <property type="interactions" value="1"/>
</dbReference>
<dbReference type="HOGENOM" id="CLU_1765437_0_0_3"/>
<reference evidence="3 4" key="1">
    <citation type="journal article" date="2003" name="DNA Res.">
        <title>Complete genome structure of Gloeobacter violaceus PCC 7421, a cyanobacterium that lacks thylakoids.</title>
        <authorList>
            <person name="Nakamura Y."/>
            <person name="Kaneko T."/>
            <person name="Sato S."/>
            <person name="Mimuro M."/>
            <person name="Miyashita H."/>
            <person name="Tsuchiya T."/>
            <person name="Sasamoto S."/>
            <person name="Watanabe A."/>
            <person name="Kawashima K."/>
            <person name="Kishida Y."/>
            <person name="Kiyokawa C."/>
            <person name="Kohara M."/>
            <person name="Matsumoto M."/>
            <person name="Matsuno A."/>
            <person name="Nakazaki N."/>
            <person name="Shimpo S."/>
            <person name="Takeuchi C."/>
            <person name="Yamada M."/>
            <person name="Tabata S."/>
        </authorList>
    </citation>
    <scope>NUCLEOTIDE SEQUENCE [LARGE SCALE GENOMIC DNA]</scope>
    <source>
        <strain evidence="4">ATCC 29082 / PCC 7421</strain>
    </source>
</reference>
<evidence type="ECO:0000256" key="2">
    <source>
        <dbReference type="RuleBase" id="RU362080"/>
    </source>
</evidence>
<dbReference type="PANTHER" id="PTHR33713">
    <property type="entry name" value="ANTITOXIN YAFN-RELATED"/>
    <property type="match status" value="1"/>
</dbReference>
<name>Q7NGN7_GLOVI</name>
<dbReference type="EnsemblBacteria" id="BAC91072">
    <property type="protein sequence ID" value="BAC91072"/>
    <property type="gene ID" value="BAC91072"/>
</dbReference>
<dbReference type="STRING" id="251221.gene:10760637"/>
<evidence type="ECO:0000313" key="4">
    <source>
        <dbReference type="Proteomes" id="UP000000557"/>
    </source>
</evidence>
<dbReference type="PANTHER" id="PTHR33713:SF6">
    <property type="entry name" value="ANTITOXIN YEFM"/>
    <property type="match status" value="1"/>
</dbReference>
<dbReference type="InterPro" id="IPR051405">
    <property type="entry name" value="phD/YefM_antitoxin"/>
</dbReference>
<organism evidence="3 4">
    <name type="scientific">Gloeobacter violaceus (strain ATCC 29082 / PCC 7421)</name>
    <dbReference type="NCBI Taxonomy" id="251221"/>
    <lineage>
        <taxon>Bacteria</taxon>
        <taxon>Bacillati</taxon>
        <taxon>Cyanobacteriota</taxon>
        <taxon>Cyanophyceae</taxon>
        <taxon>Gloeobacterales</taxon>
        <taxon>Gloeobacteraceae</taxon>
        <taxon>Gloeobacter</taxon>
    </lineage>
</organism>
<evidence type="ECO:0000313" key="3">
    <source>
        <dbReference type="EMBL" id="BAC91072.1"/>
    </source>
</evidence>
<dbReference type="Gene3D" id="1.10.1220.170">
    <property type="match status" value="1"/>
</dbReference>
<comment type="function">
    <text evidence="2">Antitoxin component of a type II toxin-antitoxin (TA) system.</text>
</comment>
<dbReference type="KEGG" id="gvi:glr3131"/>
<keyword evidence="4" id="KW-1185">Reference proteome</keyword>
<accession>Q7NGN7</accession>
<gene>
    <name evidence="3" type="ordered locus">glr3131</name>
</gene>
<sequence>MIRQKRIFRLGDHRRLASTCNSYSRWPFDAKSCSPQGYTRYLYSAPVQQVETMTLETTYTQARANFAQLCDEVIANRTAVIITRRGGANVALIAADELASLVETAHLLRSPRNAQRLLEALQEADAGSVKPQTVEQLQRELGFGEET</sequence>
<dbReference type="PATRIC" id="fig|251221.4.peg.3161"/>
<dbReference type="GO" id="GO:0043565">
    <property type="term" value="F:sequence-specific DNA binding"/>
    <property type="evidence" value="ECO:0000318"/>
    <property type="project" value="GO_Central"/>
</dbReference>
<proteinExistence type="inferred from homology"/>
<dbReference type="InParanoid" id="Q7NGN7"/>
<dbReference type="GO" id="GO:0006355">
    <property type="term" value="P:regulation of DNA-templated transcription"/>
    <property type="evidence" value="ECO:0000318"/>
    <property type="project" value="GO_Central"/>
</dbReference>
<dbReference type="Proteomes" id="UP000000557">
    <property type="component" value="Chromosome"/>
</dbReference>
<dbReference type="InterPro" id="IPR006442">
    <property type="entry name" value="Antitoxin_Phd/YefM"/>
</dbReference>
<dbReference type="EMBL" id="BA000045">
    <property type="protein sequence ID" value="BAC91072.1"/>
    <property type="molecule type" value="Genomic_DNA"/>
</dbReference>
<dbReference type="InterPro" id="IPR036165">
    <property type="entry name" value="YefM-like_sf"/>
</dbReference>
<reference evidence="3 4" key="2">
    <citation type="journal article" date="2003" name="DNA Res.">
        <title>Complete genome structure of Gloeobacter violaceus PCC 7421, a cyanobacterium that lacks thylakoids (supplement).</title>
        <authorList>
            <person name="Nakamura Y."/>
            <person name="Kaneko T."/>
            <person name="Sato S."/>
            <person name="Mimuro M."/>
            <person name="Miyashita H."/>
            <person name="Tsuchiya T."/>
            <person name="Sasamoto S."/>
            <person name="Watanabe A."/>
            <person name="Kawashima K."/>
            <person name="Kishida Y."/>
            <person name="Kiyokawa C."/>
            <person name="Kohara M."/>
            <person name="Matsumoto M."/>
            <person name="Matsuno A."/>
            <person name="Nakazaki N."/>
            <person name="Shimpo S."/>
            <person name="Takeuchi C."/>
            <person name="Yamada M."/>
            <person name="Tabata S."/>
        </authorList>
    </citation>
    <scope>NUCLEOTIDE SEQUENCE [LARGE SCALE GENOMIC DNA]</scope>
    <source>
        <strain evidence="4">ATCC 29082 / PCC 7421</strain>
    </source>
</reference>
<dbReference type="NCBIfam" id="TIGR01552">
    <property type="entry name" value="phd_fam"/>
    <property type="match status" value="1"/>
</dbReference>
<comment type="similarity">
    <text evidence="1 2">Belongs to the phD/YefM antitoxin family.</text>
</comment>
<dbReference type="Gene3D" id="3.40.1620.10">
    <property type="entry name" value="YefM-like domain"/>
    <property type="match status" value="1"/>
</dbReference>
<dbReference type="GO" id="GO:0003700">
    <property type="term" value="F:DNA-binding transcription factor activity"/>
    <property type="evidence" value="ECO:0000318"/>
    <property type="project" value="GO_Central"/>
</dbReference>
<dbReference type="OrthoDB" id="2321886at2"/>
<dbReference type="Pfam" id="PF02604">
    <property type="entry name" value="PhdYeFM_antitox"/>
    <property type="match status" value="1"/>
</dbReference>
<dbReference type="PhylomeDB" id="Q7NGN7"/>
<dbReference type="eggNOG" id="COG2161">
    <property type="taxonomic scope" value="Bacteria"/>
</dbReference>